<dbReference type="Pfam" id="PF02801">
    <property type="entry name" value="Ketoacyl-synt_C"/>
    <property type="match status" value="1"/>
</dbReference>
<dbReference type="InterPro" id="IPR036736">
    <property type="entry name" value="ACP-like_sf"/>
</dbReference>
<dbReference type="Pfam" id="PF00698">
    <property type="entry name" value="Acyl_transf_1"/>
    <property type="match status" value="1"/>
</dbReference>
<sequence>MADNLFPPDSMSVDALEPIAIIGMACRFPGSSSTPEDFWELLRDARRAHGEVPKDRFDADAWQHPSHERRAGISMEKLVGSETAVYIGVMTNDYERISQSDIYNIPVNAASGTSRAMLANRVSWFFDLRGPSLALDTACSSSLYAFHLACQSLRTGESRQALVGGANMILHPNFISQLSSMHMLSPDGISHSFDARANGYARGEAISTVVVKRLKDALADGDTIRAVVRGTGINQDGHTPAITMPSSDAQAALIRSTYAAAGLSYDDTGYFEAHGTGTPLGDPLELAAVGTVFGPSRRGTPTPLYVGSVKTNIGHTEGTAGLAGVVKAVLALEKGYIPANAGFETLNPKLRLEEWGLALPLVTMPWPRPGLRRVSINSFGFGGSNAHVILDDAYNYLSSRHLVGNHQTAIFVDDCSSDSGVSDVRSAEATKLEAAADRRPKLLAFSTHDKGGIKRLAGSYTKFADKTQIQTPQEGRFLHDMAYTLAARRTGFAFRSFAVATSLEDLASSLSAAPVLKRSSKNGALAFVFTGQGAQWATMGRELLSIPVFKESVLRSQEYLDSFGCQWNAMELLCDEDSTRLDIPEYCQPICTVLQVALVDLLAHWGANVLLRKAAAYAAGAISHASTVKIAFFRGLFVEEIQRRLNGRRGAMMAAGLTVDEAQAIVKQFSTETLIATVACINSPSSVTLSGDEEIIDKLEQALQQRGKFARKLHVKTAYHSPHMEVVADDFLDAIGELETFSEFRVPMFSSVTEEVLVDPSQLDAAYWVKNMVSPVLFKGAVEALLTHTTVNADGSNAKRQRKVPIRWTGLVEIGPAETLKGPLDQTMKAVNAKLPSELIYTGVLKRKKHAMSTAFEAMGLLWAIGQPVDLLRVNEDPNYEDTKHTKRFWHETLESASVRQQKRPRRDLLGVAVDNQNQLEPRWRTPLRLEEQPWMEGHVITGTILYPAAGMLIMVLEAALEVAEDIASKKKVRGIEFNDVSFDRGLVVPHDNTVETSLSMRPHELIPNRFHWTIFSIPPGGTWQKHSFGDVTIVYEDSAGTADDWRAQVEMFNDTAKRASKKLDVSAFYKQLRAIGMEYGNDFTNVIDAAVLPGEHRGLATIAIPDTKATMPLGIELPHCIHPATLDAIFHLIFVALFEGNPMDEAAIPVTVDRIYIAADQPSGVGAEYVGFAKANKTSGREASGEIVVSDESWAEAKVIVQNMAVRQVSSSSDRLKSSSSPFSQAAKRVARLEWREDVDTLAGEAAAELLRKRQDRYSDLVAAENPAAAKLAAWLELLCHKEADLKVLILHAEQNQDLLALIKYFAPQEERGLRFSEVKFAAPSQEVADQLSHQLAAAQYPPSKEPGFSSYQVAIVPRGRIALLGQNREAEKQLGDAGFGKVDIQVDGAIIASTQEQKTQAELELSEAYLIVRPTPSAAALSIQEVLTRNLESSGITVKSCSLSEAAALGSEMFISLMEYDEPWTINLMADDLDQFRSLVFGAKYLLWVTQGGIADKGHQSLQFSPTTGLLRTVRSEVPQIVLPHLDLSPTSGLGAEEQAELVATALRLSTKAQYKRKNNEMEFVESDGMLLIPRAVADLPSDYELALHSGQLRSVQGKLWASDDNGEVKRLRLDVGESGDLQDGVWVSDEAVQQLPLGDDEVEIQTSHVSIGGSELPSSLGQKSPKLVREALGRVVRLGSKVPGIAVGDTVVLLVDDAGSGAFRTHIRQHRSLVQKVPRGIKPEHAVSFPQSFMTAYHALVEVGHLGPGETVMVHTASDAVVQAAVQIAKQLDAAAVFVVVDDDEKRTTLAARHGVDVILEDGHAFVGTLSQLTGGRGVDVVLSAGSGRSLHHATETVGEWGRLIHVGPGRMRPADISAVLFKRNATISHADVEQLGREKRARLLDTALRFLRSGRGEHFPTTVHGVQDLLAVFSSKVAADQAKIVIELEEKAVVPVPPTSRPPLKLAADASYLISGGLGALGLTIAKNMALHGARHLVILSRSGVANSRQENALKDIRGLGCRVDTLKCDVTVQSQVEDVVQTCVANGWKLRGVIQCAMVLQVSLFLCDPSNWWQPVDLGMLTFASTQDSIFQNMTIEKWNTATRPKIAGTWNLHSLLPADLDFFILLSSMSGIIGNSGQANYCAGNAYEDAIARHRRSLGLAATTLNVGLVTDASHFNESSTIEDYLKRYGHWTSALVADSEMQAVIEAVMRKGPGGTPDQLLVGIVDDIRRDGRAAWHNDRKFDHRIARVGSSPGHDVGEGGDSSVKRLEDEMSAAKTLRDATLIVENALKAHVAAAITANLDDIDVERPLYSFGVDSLKAVEVRNWIFRELRCDVSVFDILSPSPLAELATRIAAHSALTPPGVAHQGLAE</sequence>
<protein>
    <submittedName>
        <fullName evidence="12">Lovastatin diketide synthase LovF</fullName>
    </submittedName>
</protein>
<feature type="domain" description="PKS/mFAS DH" evidence="11">
    <location>
        <begin position="907"/>
        <end position="1216"/>
    </location>
</feature>
<reference evidence="12 13" key="1">
    <citation type="journal article" date="2016" name="Genome Announc.">
        <title>Genome Sequence of Madurella mycetomatis mm55, Isolated from a Human Mycetoma Case in Sudan.</title>
        <authorList>
            <person name="Smit S."/>
            <person name="Derks M.F."/>
            <person name="Bervoets S."/>
            <person name="Fahal A."/>
            <person name="van Leeuwen W."/>
            <person name="van Belkum A."/>
            <person name="van de Sande W.W."/>
        </authorList>
    </citation>
    <scope>NUCLEOTIDE SEQUENCE [LARGE SCALE GENOMIC DNA]</scope>
    <source>
        <strain evidence="13">mm55</strain>
    </source>
</reference>
<evidence type="ECO:0000313" key="12">
    <source>
        <dbReference type="EMBL" id="KXX75870.1"/>
    </source>
</evidence>
<dbReference type="PROSITE" id="PS00012">
    <property type="entry name" value="PHOSPHOPANTETHEINE"/>
    <property type="match status" value="1"/>
</dbReference>
<evidence type="ECO:0000256" key="2">
    <source>
        <dbReference type="ARBA" id="ARBA00022553"/>
    </source>
</evidence>
<dbReference type="EMBL" id="LCTW02000243">
    <property type="protein sequence ID" value="KXX75870.1"/>
    <property type="molecule type" value="Genomic_DNA"/>
</dbReference>
<dbReference type="InterPro" id="IPR057326">
    <property type="entry name" value="KR_dom"/>
</dbReference>
<dbReference type="Pfam" id="PF00107">
    <property type="entry name" value="ADH_zinc_N"/>
    <property type="match status" value="1"/>
</dbReference>
<dbReference type="InterPro" id="IPR032821">
    <property type="entry name" value="PKS_assoc"/>
</dbReference>
<feature type="domain" description="Carrier" evidence="9">
    <location>
        <begin position="2267"/>
        <end position="2344"/>
    </location>
</feature>
<dbReference type="InterPro" id="IPR020806">
    <property type="entry name" value="PKS_PP-bd"/>
</dbReference>
<dbReference type="InterPro" id="IPR009081">
    <property type="entry name" value="PP-bd_ACP"/>
</dbReference>
<dbReference type="Pfam" id="PF00550">
    <property type="entry name" value="PP-binding"/>
    <property type="match status" value="1"/>
</dbReference>
<dbReference type="InterPro" id="IPR056501">
    <property type="entry name" value="NAD-bd_HRPKS_sdrA"/>
</dbReference>
<evidence type="ECO:0000256" key="4">
    <source>
        <dbReference type="ARBA" id="ARBA00022857"/>
    </source>
</evidence>
<comment type="caution">
    <text evidence="12">The sequence shown here is derived from an EMBL/GenBank/DDBJ whole genome shotgun (WGS) entry which is preliminary data.</text>
</comment>
<dbReference type="InterPro" id="IPR018201">
    <property type="entry name" value="Ketoacyl_synth_AS"/>
</dbReference>
<evidence type="ECO:0000256" key="1">
    <source>
        <dbReference type="ARBA" id="ARBA00022450"/>
    </source>
</evidence>
<evidence type="ECO:0000259" key="9">
    <source>
        <dbReference type="PROSITE" id="PS50075"/>
    </source>
</evidence>
<dbReference type="InterPro" id="IPR016039">
    <property type="entry name" value="Thiolase-like"/>
</dbReference>
<dbReference type="InterPro" id="IPR049551">
    <property type="entry name" value="PKS_DH_C"/>
</dbReference>
<dbReference type="Gene3D" id="3.90.180.10">
    <property type="entry name" value="Medium-chain alcohol dehydrogenases, catalytic domain"/>
    <property type="match status" value="1"/>
</dbReference>
<dbReference type="OrthoDB" id="329835at2759"/>
<dbReference type="GO" id="GO:0006633">
    <property type="term" value="P:fatty acid biosynthetic process"/>
    <property type="evidence" value="ECO:0007669"/>
    <property type="project" value="InterPro"/>
</dbReference>
<gene>
    <name evidence="12" type="ORF">MMYC01_209069</name>
</gene>
<dbReference type="SMART" id="SM00829">
    <property type="entry name" value="PKS_ER"/>
    <property type="match status" value="1"/>
</dbReference>
<keyword evidence="2" id="KW-0597">Phosphoprotein</keyword>
<dbReference type="AlphaFoldDB" id="A0A175VY08"/>
<dbReference type="Proteomes" id="UP000078237">
    <property type="component" value="Unassembled WGS sequence"/>
</dbReference>
<dbReference type="GO" id="GO:0016491">
    <property type="term" value="F:oxidoreductase activity"/>
    <property type="evidence" value="ECO:0007669"/>
    <property type="project" value="UniProtKB-KW"/>
</dbReference>
<dbReference type="InterPro" id="IPR049552">
    <property type="entry name" value="PKS_DH_N"/>
</dbReference>
<dbReference type="Gene3D" id="3.40.47.10">
    <property type="match status" value="2"/>
</dbReference>
<dbReference type="PROSITE" id="PS00606">
    <property type="entry name" value="KS3_1"/>
    <property type="match status" value="1"/>
</dbReference>
<dbReference type="GO" id="GO:0031177">
    <property type="term" value="F:phosphopantetheine binding"/>
    <property type="evidence" value="ECO:0007669"/>
    <property type="project" value="InterPro"/>
</dbReference>
<dbReference type="InterPro" id="IPR014043">
    <property type="entry name" value="Acyl_transferase_dom"/>
</dbReference>
<dbReference type="Pfam" id="PF16197">
    <property type="entry name" value="KAsynt_C_assoc"/>
    <property type="match status" value="1"/>
</dbReference>
<feature type="domain" description="Ketosynthase family 3 (KS3)" evidence="10">
    <location>
        <begin position="16"/>
        <end position="392"/>
    </location>
</feature>
<dbReference type="VEuPathDB" id="FungiDB:MMYC01_209069"/>
<dbReference type="InterPro" id="IPR016036">
    <property type="entry name" value="Malonyl_transacylase_ACP-bd"/>
</dbReference>
<dbReference type="InterPro" id="IPR049900">
    <property type="entry name" value="PKS_mFAS_DH"/>
</dbReference>
<dbReference type="InterPro" id="IPR013149">
    <property type="entry name" value="ADH-like_C"/>
</dbReference>
<dbReference type="InterPro" id="IPR020807">
    <property type="entry name" value="PKS_DH"/>
</dbReference>
<dbReference type="Pfam" id="PF21089">
    <property type="entry name" value="PKS_DH_N"/>
    <property type="match status" value="1"/>
</dbReference>
<keyword evidence="13" id="KW-1185">Reference proteome</keyword>
<dbReference type="PANTHER" id="PTHR43775">
    <property type="entry name" value="FATTY ACID SYNTHASE"/>
    <property type="match status" value="1"/>
</dbReference>
<dbReference type="SUPFAM" id="SSF51735">
    <property type="entry name" value="NAD(P)-binding Rossmann-fold domains"/>
    <property type="match status" value="2"/>
</dbReference>
<dbReference type="InterPro" id="IPR001227">
    <property type="entry name" value="Ac_transferase_dom_sf"/>
</dbReference>
<evidence type="ECO:0000259" key="11">
    <source>
        <dbReference type="PROSITE" id="PS52019"/>
    </source>
</evidence>
<dbReference type="Gene3D" id="3.40.50.720">
    <property type="entry name" value="NAD(P)-binding Rossmann-like Domain"/>
    <property type="match status" value="2"/>
</dbReference>
<dbReference type="CDD" id="cd05195">
    <property type="entry name" value="enoyl_red"/>
    <property type="match status" value="1"/>
</dbReference>
<dbReference type="SUPFAM" id="SSF52151">
    <property type="entry name" value="FabD/lysophospholipase-like"/>
    <property type="match status" value="1"/>
</dbReference>
<dbReference type="Gene3D" id="3.10.129.110">
    <property type="entry name" value="Polyketide synthase dehydratase"/>
    <property type="match status" value="1"/>
</dbReference>
<keyword evidence="4" id="KW-0521">NADP</keyword>
<dbReference type="InterPro" id="IPR050091">
    <property type="entry name" value="PKS_NRPS_Biosynth_Enz"/>
</dbReference>
<dbReference type="GO" id="GO:0004312">
    <property type="term" value="F:fatty acid synthase activity"/>
    <property type="evidence" value="ECO:0007669"/>
    <property type="project" value="TreeGrafter"/>
</dbReference>
<dbReference type="InterPro" id="IPR014030">
    <property type="entry name" value="Ketoacyl_synth_N"/>
</dbReference>
<dbReference type="SUPFAM" id="SSF47336">
    <property type="entry name" value="ACP-like"/>
    <property type="match status" value="1"/>
</dbReference>
<evidence type="ECO:0000256" key="3">
    <source>
        <dbReference type="ARBA" id="ARBA00022679"/>
    </source>
</evidence>
<dbReference type="InterPro" id="IPR011032">
    <property type="entry name" value="GroES-like_sf"/>
</dbReference>
<feature type="region of interest" description="C-terminal hotdog fold" evidence="8">
    <location>
        <begin position="1061"/>
        <end position="1216"/>
    </location>
</feature>
<dbReference type="InterPro" id="IPR020841">
    <property type="entry name" value="PKS_Beta-ketoAc_synthase_dom"/>
</dbReference>
<evidence type="ECO:0000256" key="8">
    <source>
        <dbReference type="PROSITE-ProRule" id="PRU01363"/>
    </source>
</evidence>
<dbReference type="InterPro" id="IPR016035">
    <property type="entry name" value="Acyl_Trfase/lysoPLipase"/>
</dbReference>
<evidence type="ECO:0000256" key="6">
    <source>
        <dbReference type="ARBA" id="ARBA00023268"/>
    </source>
</evidence>
<keyword evidence="7" id="KW-0012">Acyltransferase</keyword>
<dbReference type="SMART" id="SM00827">
    <property type="entry name" value="PKS_AT"/>
    <property type="match status" value="1"/>
</dbReference>
<dbReference type="InterPro" id="IPR042104">
    <property type="entry name" value="PKS_dehydratase_sf"/>
</dbReference>
<feature type="active site" description="Proton donor; for dehydratase activity" evidence="8">
    <location>
        <position position="1128"/>
    </location>
</feature>
<dbReference type="PANTHER" id="PTHR43775:SF29">
    <property type="entry name" value="ASPERFURANONE POLYKETIDE SYNTHASE AFOG-RELATED"/>
    <property type="match status" value="1"/>
</dbReference>
<dbReference type="Pfam" id="PF08659">
    <property type="entry name" value="KR"/>
    <property type="match status" value="2"/>
</dbReference>
<dbReference type="PROSITE" id="PS52019">
    <property type="entry name" value="PKS_MFAS_DH"/>
    <property type="match status" value="1"/>
</dbReference>
<dbReference type="InterPro" id="IPR013968">
    <property type="entry name" value="PKS_KR"/>
</dbReference>
<dbReference type="Pfam" id="PF23114">
    <property type="entry name" value="NAD-bd_HRPKS_sdrA"/>
    <property type="match status" value="1"/>
</dbReference>
<dbReference type="GO" id="GO:0004315">
    <property type="term" value="F:3-oxoacyl-[acyl-carrier-protein] synthase activity"/>
    <property type="evidence" value="ECO:0007669"/>
    <property type="project" value="InterPro"/>
</dbReference>
<name>A0A175VY08_9PEZI</name>
<feature type="active site" description="Proton acceptor; for dehydratase activity" evidence="8">
    <location>
        <position position="939"/>
    </location>
</feature>
<dbReference type="InterPro" id="IPR036291">
    <property type="entry name" value="NAD(P)-bd_dom_sf"/>
</dbReference>
<dbReference type="SMART" id="SM00826">
    <property type="entry name" value="PKS_DH"/>
    <property type="match status" value="1"/>
</dbReference>
<dbReference type="InterPro" id="IPR006162">
    <property type="entry name" value="Ppantetheine_attach_site"/>
</dbReference>
<evidence type="ECO:0000256" key="7">
    <source>
        <dbReference type="ARBA" id="ARBA00023315"/>
    </source>
</evidence>
<dbReference type="PROSITE" id="PS52004">
    <property type="entry name" value="KS3_2"/>
    <property type="match status" value="1"/>
</dbReference>
<dbReference type="SUPFAM" id="SSF50129">
    <property type="entry name" value="GroES-like"/>
    <property type="match status" value="1"/>
</dbReference>
<evidence type="ECO:0000259" key="10">
    <source>
        <dbReference type="PROSITE" id="PS52004"/>
    </source>
</evidence>
<dbReference type="SMART" id="SM00823">
    <property type="entry name" value="PKS_PP"/>
    <property type="match status" value="1"/>
</dbReference>
<dbReference type="InterPro" id="IPR020843">
    <property type="entry name" value="ER"/>
</dbReference>
<dbReference type="Gene3D" id="1.10.1200.10">
    <property type="entry name" value="ACP-like"/>
    <property type="match status" value="1"/>
</dbReference>
<dbReference type="SUPFAM" id="SSF55048">
    <property type="entry name" value="Probable ACP-binding domain of malonyl-CoA ACP transacylase"/>
    <property type="match status" value="1"/>
</dbReference>
<keyword evidence="1" id="KW-0596">Phosphopantetheine</keyword>
<keyword evidence="6" id="KW-0511">Multifunctional enzyme</keyword>
<organism evidence="12 13">
    <name type="scientific">Madurella mycetomatis</name>
    <dbReference type="NCBI Taxonomy" id="100816"/>
    <lineage>
        <taxon>Eukaryota</taxon>
        <taxon>Fungi</taxon>
        <taxon>Dikarya</taxon>
        <taxon>Ascomycota</taxon>
        <taxon>Pezizomycotina</taxon>
        <taxon>Sordariomycetes</taxon>
        <taxon>Sordariomycetidae</taxon>
        <taxon>Sordariales</taxon>
        <taxon>Sordariales incertae sedis</taxon>
        <taxon>Madurella</taxon>
    </lineage>
</organism>
<accession>A0A175VY08</accession>
<dbReference type="PROSITE" id="PS50075">
    <property type="entry name" value="CARRIER"/>
    <property type="match status" value="1"/>
</dbReference>
<keyword evidence="5" id="KW-0560">Oxidoreductase</keyword>
<dbReference type="Pfam" id="PF00109">
    <property type="entry name" value="ketoacyl-synt"/>
    <property type="match status" value="2"/>
</dbReference>
<evidence type="ECO:0000256" key="5">
    <source>
        <dbReference type="ARBA" id="ARBA00023002"/>
    </source>
</evidence>
<proteinExistence type="predicted"/>
<feature type="region of interest" description="N-terminal hotdog fold" evidence="8">
    <location>
        <begin position="907"/>
        <end position="1039"/>
    </location>
</feature>
<dbReference type="SMART" id="SM00822">
    <property type="entry name" value="PKS_KR"/>
    <property type="match status" value="1"/>
</dbReference>
<evidence type="ECO:0000313" key="13">
    <source>
        <dbReference type="Proteomes" id="UP000078237"/>
    </source>
</evidence>
<keyword evidence="3" id="KW-0808">Transferase</keyword>
<dbReference type="Gene3D" id="3.40.366.10">
    <property type="entry name" value="Malonyl-Coenzyme A Acyl Carrier Protein, domain 2"/>
    <property type="match status" value="1"/>
</dbReference>
<dbReference type="Pfam" id="PF14765">
    <property type="entry name" value="PS-DH"/>
    <property type="match status" value="1"/>
</dbReference>
<dbReference type="STRING" id="100816.A0A175VY08"/>
<dbReference type="CDD" id="cd00833">
    <property type="entry name" value="PKS"/>
    <property type="match status" value="1"/>
</dbReference>
<dbReference type="SUPFAM" id="SSF53901">
    <property type="entry name" value="Thiolase-like"/>
    <property type="match status" value="1"/>
</dbReference>
<dbReference type="SMART" id="SM00825">
    <property type="entry name" value="PKS_KS"/>
    <property type="match status" value="1"/>
</dbReference>
<dbReference type="InterPro" id="IPR014031">
    <property type="entry name" value="Ketoacyl_synth_C"/>
</dbReference>
<dbReference type="GO" id="GO:0030639">
    <property type="term" value="P:polyketide biosynthetic process"/>
    <property type="evidence" value="ECO:0007669"/>
    <property type="project" value="UniProtKB-ARBA"/>
</dbReference>